<protein>
    <submittedName>
        <fullName evidence="1">Uncharacterized protein</fullName>
    </submittedName>
</protein>
<organism evidence="1 2">
    <name type="scientific">Varibaculum cambriense</name>
    <dbReference type="NCBI Taxonomy" id="184870"/>
    <lineage>
        <taxon>Bacteria</taxon>
        <taxon>Bacillati</taxon>
        <taxon>Actinomycetota</taxon>
        <taxon>Actinomycetes</taxon>
        <taxon>Actinomycetales</taxon>
        <taxon>Actinomycetaceae</taxon>
        <taxon>Varibaculum</taxon>
    </lineage>
</organism>
<dbReference type="Proteomes" id="UP000070572">
    <property type="component" value="Unassembled WGS sequence"/>
</dbReference>
<evidence type="ECO:0000313" key="2">
    <source>
        <dbReference type="Proteomes" id="UP000070572"/>
    </source>
</evidence>
<evidence type="ECO:0000313" key="1">
    <source>
        <dbReference type="EMBL" id="KXB81246.1"/>
    </source>
</evidence>
<reference evidence="1 2" key="1">
    <citation type="submission" date="2016-01" db="EMBL/GenBank/DDBJ databases">
        <authorList>
            <person name="Mitreva M."/>
            <person name="Pepin K.H."/>
            <person name="Mihindukulasuriya K.A."/>
            <person name="Fulton R."/>
            <person name="Fronick C."/>
            <person name="O'Laughlin M."/>
            <person name="Miner T."/>
            <person name="Herter B."/>
            <person name="Rosa B.A."/>
            <person name="Cordes M."/>
            <person name="Tomlinson C."/>
            <person name="Wollam A."/>
            <person name="Palsikar V.B."/>
            <person name="Mardis E.R."/>
            <person name="Wilson R.K."/>
        </authorList>
    </citation>
    <scope>NUCLEOTIDE SEQUENCE [LARGE SCALE GENOMIC DNA]</scope>
    <source>
        <strain evidence="1 2">DNF00696</strain>
    </source>
</reference>
<dbReference type="AlphaFoldDB" id="A0AB34X0G8"/>
<gene>
    <name evidence="1" type="ORF">HMPREF1862_00607</name>
</gene>
<dbReference type="RefSeq" id="WP_060920245.1">
    <property type="nucleotide sequence ID" value="NZ_KQ960682.1"/>
</dbReference>
<proteinExistence type="predicted"/>
<sequence length="124" mass="13981">MTADKCLESFALEVIDDFTTTGICADGIGILVDVDEGYTGEMGFTWPDQGVPWGLTSVESFDAVQRLWQVMNKSWDSVFLVANLQTGKIECSFFKNDQMHPWRNGRNDYLGAKDKFLELYHQGA</sequence>
<dbReference type="EMBL" id="LSDN01000012">
    <property type="protein sequence ID" value="KXB81246.1"/>
    <property type="molecule type" value="Genomic_DNA"/>
</dbReference>
<name>A0AB34X0G8_9ACTO</name>
<accession>A0AB34X0G8</accession>
<comment type="caution">
    <text evidence="1">The sequence shown here is derived from an EMBL/GenBank/DDBJ whole genome shotgun (WGS) entry which is preliminary data.</text>
</comment>